<evidence type="ECO:0000256" key="1">
    <source>
        <dbReference type="SAM" id="MobiDB-lite"/>
    </source>
</evidence>
<gene>
    <name evidence="2" type="ORF">PT974_09676</name>
</gene>
<accession>A0ABR0SI18</accession>
<evidence type="ECO:0000313" key="3">
    <source>
        <dbReference type="Proteomes" id="UP001338125"/>
    </source>
</evidence>
<feature type="compositionally biased region" description="Polar residues" evidence="1">
    <location>
        <begin position="214"/>
        <end position="226"/>
    </location>
</feature>
<dbReference type="EMBL" id="JAVFKD010000014">
    <property type="protein sequence ID" value="KAK5991395.1"/>
    <property type="molecule type" value="Genomic_DNA"/>
</dbReference>
<dbReference type="Proteomes" id="UP001338125">
    <property type="component" value="Unassembled WGS sequence"/>
</dbReference>
<organism evidence="2 3">
    <name type="scientific">Cladobotryum mycophilum</name>
    <dbReference type="NCBI Taxonomy" id="491253"/>
    <lineage>
        <taxon>Eukaryota</taxon>
        <taxon>Fungi</taxon>
        <taxon>Dikarya</taxon>
        <taxon>Ascomycota</taxon>
        <taxon>Pezizomycotina</taxon>
        <taxon>Sordariomycetes</taxon>
        <taxon>Hypocreomycetidae</taxon>
        <taxon>Hypocreales</taxon>
        <taxon>Hypocreaceae</taxon>
        <taxon>Cladobotryum</taxon>
    </lineage>
</organism>
<proteinExistence type="predicted"/>
<reference evidence="2 3" key="1">
    <citation type="submission" date="2024-01" db="EMBL/GenBank/DDBJ databases">
        <title>Complete genome of Cladobotryum mycophilum ATHUM6906.</title>
        <authorList>
            <person name="Christinaki A.C."/>
            <person name="Myridakis A.I."/>
            <person name="Kouvelis V.N."/>
        </authorList>
    </citation>
    <scope>NUCLEOTIDE SEQUENCE [LARGE SCALE GENOMIC DNA]</scope>
    <source>
        <strain evidence="2 3">ATHUM6906</strain>
    </source>
</reference>
<feature type="region of interest" description="Disordered" evidence="1">
    <location>
        <begin position="209"/>
        <end position="237"/>
    </location>
</feature>
<comment type="caution">
    <text evidence="2">The sequence shown here is derived from an EMBL/GenBank/DDBJ whole genome shotgun (WGS) entry which is preliminary data.</text>
</comment>
<keyword evidence="3" id="KW-1185">Reference proteome</keyword>
<protein>
    <submittedName>
        <fullName evidence="2">Uncharacterized protein</fullName>
    </submittedName>
</protein>
<name>A0ABR0SI18_9HYPO</name>
<sequence length="237" mass="25934">MEKGGRATWLASAFRLPPSQRISTFPIFPRTSVSGKAFVKGAQGLQEVSVLMENEYPVSQALMPIPAGSMDDDGHLHFTSKAIPNRIHASQPAQPDSNPGKPTYFQAVDESWWTTQGSDDGVEAETFAVLLGYFVGYYPSGTPVADTKNIRAAIIEKHAEARFHVRSYLMFSRTAKAWVQTWPKREFSVGGSQVHVVKDLGEDMPSVPSAGEQYLNNPQSGISGTHPSLEGQVIRRA</sequence>
<evidence type="ECO:0000313" key="2">
    <source>
        <dbReference type="EMBL" id="KAK5991395.1"/>
    </source>
</evidence>